<dbReference type="EMBL" id="JBEHEF010000003">
    <property type="protein sequence ID" value="MEQ9936990.1"/>
    <property type="molecule type" value="Genomic_DNA"/>
</dbReference>
<evidence type="ECO:0000313" key="4">
    <source>
        <dbReference type="Proteomes" id="UP001463408"/>
    </source>
</evidence>
<dbReference type="InterPro" id="IPR036397">
    <property type="entry name" value="RNaseH_sf"/>
</dbReference>
<dbReference type="Pfam" id="PF13358">
    <property type="entry name" value="DDE_3"/>
    <property type="match status" value="1"/>
</dbReference>
<protein>
    <submittedName>
        <fullName evidence="3">IS630 family transposase</fullName>
    </submittedName>
</protein>
<sequence>MKIFITDEQKAELEHLHDTTRDGRVRDRIKAVLLASEGWTSAMIAQALRLHETTVNQHISDYVNTRKLKPENGGSNSMLSATQTTSLISQLSLHLFHHTRDIVAYVELRWAIRFSIPGMNKWLHRQGFTYKKPAGIPHKFSEQKQKQFIEYYENLKKTAGNEPILFIDAVHPTQATKLSYGWIRKGHKKSVKTTGSRTRLNILGALNLSDISRTVIHDYKTINDYNIALFFIEIRKRYPDYRQKIHVILDGAGYHRTQLIKDWAFVVNIDLHYLPPYSPNLNAIERLWKVMNEHARNNRYFENTHDFRNAIFNFFSTTLPEIADSLTSRIHDRFQVLKPA</sequence>
<comment type="caution">
    <text evidence="3">The sequence shown here is derived from an EMBL/GenBank/DDBJ whole genome shotgun (WGS) entry which is preliminary data.</text>
</comment>
<reference evidence="3 4" key="1">
    <citation type="submission" date="2024-06" db="EMBL/GenBank/DDBJ databases">
        <title>Pangenomics to understand the prophage dynamics in the radiating lineages of P. brasiliense.</title>
        <authorList>
            <person name="Pardeshi L.A."/>
            <person name="Van Duivenbode I."/>
            <person name="Jonkheer E.M."/>
            <person name="Pel M.J.C."/>
            <person name="Kupczok A."/>
            <person name="De Ridder D."/>
            <person name="Smit S."/>
            <person name="Van Der Lee T.J."/>
        </authorList>
    </citation>
    <scope>NUCLEOTIDE SEQUENCE [LARGE SCALE GENOMIC DNA]</scope>
    <source>
        <strain evidence="3 4">PD 8607</strain>
    </source>
</reference>
<dbReference type="SUPFAM" id="SSF46689">
    <property type="entry name" value="Homeodomain-like"/>
    <property type="match status" value="1"/>
</dbReference>
<feature type="domain" description="Winged helix-turn helix" evidence="2">
    <location>
        <begin position="96"/>
        <end position="151"/>
    </location>
</feature>
<keyword evidence="4" id="KW-1185">Reference proteome</keyword>
<gene>
    <name evidence="3" type="ORF">ABRQ07_05055</name>
</gene>
<dbReference type="Proteomes" id="UP001463408">
    <property type="component" value="Unassembled WGS sequence"/>
</dbReference>
<evidence type="ECO:0000259" key="1">
    <source>
        <dbReference type="Pfam" id="PF13358"/>
    </source>
</evidence>
<dbReference type="InterPro" id="IPR025959">
    <property type="entry name" value="Winged_HTH_dom"/>
</dbReference>
<dbReference type="SUPFAM" id="SSF53098">
    <property type="entry name" value="Ribonuclease H-like"/>
    <property type="match status" value="1"/>
</dbReference>
<dbReference type="InterPro" id="IPR038717">
    <property type="entry name" value="Tc1-like_DDE_dom"/>
</dbReference>
<feature type="non-terminal residue" evidence="3">
    <location>
        <position position="340"/>
    </location>
</feature>
<dbReference type="InterPro" id="IPR047655">
    <property type="entry name" value="Transpos_IS630-like"/>
</dbReference>
<dbReference type="Gene3D" id="3.30.420.10">
    <property type="entry name" value="Ribonuclease H-like superfamily/Ribonuclease H"/>
    <property type="match status" value="1"/>
</dbReference>
<dbReference type="InterPro" id="IPR012337">
    <property type="entry name" value="RNaseH-like_sf"/>
</dbReference>
<dbReference type="InterPro" id="IPR009057">
    <property type="entry name" value="Homeodomain-like_sf"/>
</dbReference>
<dbReference type="NCBIfam" id="NF033545">
    <property type="entry name" value="transpos_IS630"/>
    <property type="match status" value="1"/>
</dbReference>
<proteinExistence type="predicted"/>
<name>A0ABV1P789_9GAMM</name>
<feature type="domain" description="Tc1-like transposase DDE" evidence="1">
    <location>
        <begin position="164"/>
        <end position="307"/>
    </location>
</feature>
<evidence type="ECO:0000313" key="3">
    <source>
        <dbReference type="EMBL" id="MEQ9936990.1"/>
    </source>
</evidence>
<dbReference type="Pfam" id="PF13551">
    <property type="entry name" value="HTH_29"/>
    <property type="match status" value="1"/>
</dbReference>
<organism evidence="3 4">
    <name type="scientific">Pectobacterium polonicum</name>
    <dbReference type="NCBI Taxonomy" id="2485124"/>
    <lineage>
        <taxon>Bacteria</taxon>
        <taxon>Pseudomonadati</taxon>
        <taxon>Pseudomonadota</taxon>
        <taxon>Gammaproteobacteria</taxon>
        <taxon>Enterobacterales</taxon>
        <taxon>Pectobacteriaceae</taxon>
        <taxon>Pectobacterium</taxon>
    </lineage>
</organism>
<accession>A0ABV1P789</accession>
<dbReference type="RefSeq" id="WP_349959889.1">
    <property type="nucleotide sequence ID" value="NZ_JBEHEF010000003.1"/>
</dbReference>
<dbReference type="Pfam" id="PF13592">
    <property type="entry name" value="HTH_33"/>
    <property type="match status" value="1"/>
</dbReference>
<evidence type="ECO:0000259" key="2">
    <source>
        <dbReference type="Pfam" id="PF13592"/>
    </source>
</evidence>